<evidence type="ECO:0000313" key="1">
    <source>
        <dbReference type="EMBL" id="CAI9550435.1"/>
    </source>
</evidence>
<proteinExistence type="predicted"/>
<accession>A0ABN9BRY3</accession>
<gene>
    <name evidence="1" type="ORF">SPARVUS_LOCUS3507542</name>
</gene>
<comment type="caution">
    <text evidence="1">The sequence shown here is derived from an EMBL/GenBank/DDBJ whole genome shotgun (WGS) entry which is preliminary data.</text>
</comment>
<name>A0ABN9BRY3_9NEOB</name>
<reference evidence="1" key="1">
    <citation type="submission" date="2023-05" db="EMBL/GenBank/DDBJ databases">
        <authorList>
            <person name="Stuckert A."/>
        </authorList>
    </citation>
    <scope>NUCLEOTIDE SEQUENCE</scope>
</reference>
<evidence type="ECO:0000313" key="2">
    <source>
        <dbReference type="Proteomes" id="UP001162483"/>
    </source>
</evidence>
<dbReference type="EMBL" id="CATNWA010005643">
    <property type="protein sequence ID" value="CAI9550435.1"/>
    <property type="molecule type" value="Genomic_DNA"/>
</dbReference>
<keyword evidence="2" id="KW-1185">Reference proteome</keyword>
<sequence length="72" mass="7922">MEGTQSGQFMALRNMRLVGTLTVSGLSLTQMDFGWGSDLSTAPTQLSRDNIRLTWTQQDFGWGSDLSTVPHS</sequence>
<protein>
    <submittedName>
        <fullName evidence="1">Uncharacterized protein</fullName>
    </submittedName>
</protein>
<dbReference type="Proteomes" id="UP001162483">
    <property type="component" value="Unassembled WGS sequence"/>
</dbReference>
<organism evidence="1 2">
    <name type="scientific">Staurois parvus</name>
    <dbReference type="NCBI Taxonomy" id="386267"/>
    <lineage>
        <taxon>Eukaryota</taxon>
        <taxon>Metazoa</taxon>
        <taxon>Chordata</taxon>
        <taxon>Craniata</taxon>
        <taxon>Vertebrata</taxon>
        <taxon>Euteleostomi</taxon>
        <taxon>Amphibia</taxon>
        <taxon>Batrachia</taxon>
        <taxon>Anura</taxon>
        <taxon>Neobatrachia</taxon>
        <taxon>Ranoidea</taxon>
        <taxon>Ranidae</taxon>
        <taxon>Staurois</taxon>
    </lineage>
</organism>